<dbReference type="InterPro" id="IPR003837">
    <property type="entry name" value="GatC"/>
</dbReference>
<comment type="subunit">
    <text evidence="2 6">Heterotrimer of A, B and C subunits.</text>
</comment>
<dbReference type="InterPro" id="IPR036113">
    <property type="entry name" value="Asp/Glu-ADT_sf_sub_c"/>
</dbReference>
<keyword evidence="6" id="KW-0547">Nucleotide-binding</keyword>
<keyword evidence="8" id="KW-1185">Reference proteome</keyword>
<dbReference type="RefSeq" id="WP_207668984.1">
    <property type="nucleotide sequence ID" value="NZ_SMGQ01000013.1"/>
</dbReference>
<keyword evidence="6" id="KW-0648">Protein biosynthesis</keyword>
<dbReference type="EC" id="6.3.5.-" evidence="6"/>
<keyword evidence="6" id="KW-0436">Ligase</keyword>
<dbReference type="GO" id="GO:0016740">
    <property type="term" value="F:transferase activity"/>
    <property type="evidence" value="ECO:0007669"/>
    <property type="project" value="UniProtKB-KW"/>
</dbReference>
<evidence type="ECO:0000313" key="7">
    <source>
        <dbReference type="EMBL" id="TCK92888.1"/>
    </source>
</evidence>
<dbReference type="PANTHER" id="PTHR15004">
    <property type="entry name" value="GLUTAMYL-TRNA(GLN) AMIDOTRANSFERASE SUBUNIT C, MITOCHONDRIAL"/>
    <property type="match status" value="1"/>
</dbReference>
<accession>A0A4R1MJD3</accession>
<organism evidence="7 8">
    <name type="scientific">Natranaerovirga hydrolytica</name>
    <dbReference type="NCBI Taxonomy" id="680378"/>
    <lineage>
        <taxon>Bacteria</taxon>
        <taxon>Bacillati</taxon>
        <taxon>Bacillota</taxon>
        <taxon>Clostridia</taxon>
        <taxon>Lachnospirales</taxon>
        <taxon>Natranaerovirgaceae</taxon>
        <taxon>Natranaerovirga</taxon>
    </lineage>
</organism>
<dbReference type="GO" id="GO:0005524">
    <property type="term" value="F:ATP binding"/>
    <property type="evidence" value="ECO:0007669"/>
    <property type="project" value="UniProtKB-KW"/>
</dbReference>
<gene>
    <name evidence="6" type="primary">gatC</name>
    <name evidence="7" type="ORF">EDC19_2044</name>
</gene>
<comment type="function">
    <text evidence="3 6">Allows the formation of correctly charged Asn-tRNA(Asn) or Gln-tRNA(Gln) through the transamidation of misacylated Asp-tRNA(Asn) or Glu-tRNA(Gln) in organisms which lack either or both of asparaginyl-tRNA or glutaminyl-tRNA synthetases. The reaction takes place in the presence of glutamine and ATP through an activated phospho-Asp-tRNA(Asn) or phospho-Glu-tRNA(Gln).</text>
</comment>
<proteinExistence type="inferred from homology"/>
<dbReference type="Gene3D" id="1.10.20.60">
    <property type="entry name" value="Glu-tRNAGln amidotransferase C subunit, N-terminal domain"/>
    <property type="match status" value="1"/>
</dbReference>
<dbReference type="GO" id="GO:0050567">
    <property type="term" value="F:glutaminyl-tRNA synthase (glutamine-hydrolyzing) activity"/>
    <property type="evidence" value="ECO:0007669"/>
    <property type="project" value="UniProtKB-UniRule"/>
</dbReference>
<dbReference type="GO" id="GO:0006412">
    <property type="term" value="P:translation"/>
    <property type="evidence" value="ECO:0007669"/>
    <property type="project" value="UniProtKB-UniRule"/>
</dbReference>
<dbReference type="AlphaFoldDB" id="A0A4R1MJD3"/>
<evidence type="ECO:0000256" key="1">
    <source>
        <dbReference type="ARBA" id="ARBA00010757"/>
    </source>
</evidence>
<comment type="catalytic activity">
    <reaction evidence="5 6">
        <text>L-glutamyl-tRNA(Gln) + L-glutamine + ATP + H2O = L-glutaminyl-tRNA(Gln) + L-glutamate + ADP + phosphate + H(+)</text>
        <dbReference type="Rhea" id="RHEA:17521"/>
        <dbReference type="Rhea" id="RHEA-COMP:9681"/>
        <dbReference type="Rhea" id="RHEA-COMP:9684"/>
        <dbReference type="ChEBI" id="CHEBI:15377"/>
        <dbReference type="ChEBI" id="CHEBI:15378"/>
        <dbReference type="ChEBI" id="CHEBI:29985"/>
        <dbReference type="ChEBI" id="CHEBI:30616"/>
        <dbReference type="ChEBI" id="CHEBI:43474"/>
        <dbReference type="ChEBI" id="CHEBI:58359"/>
        <dbReference type="ChEBI" id="CHEBI:78520"/>
        <dbReference type="ChEBI" id="CHEBI:78521"/>
        <dbReference type="ChEBI" id="CHEBI:456216"/>
    </reaction>
</comment>
<evidence type="ECO:0000256" key="6">
    <source>
        <dbReference type="HAMAP-Rule" id="MF_00122"/>
    </source>
</evidence>
<comment type="similarity">
    <text evidence="1 6">Belongs to the GatC family.</text>
</comment>
<dbReference type="NCBIfam" id="TIGR00135">
    <property type="entry name" value="gatC"/>
    <property type="match status" value="1"/>
</dbReference>
<evidence type="ECO:0000313" key="8">
    <source>
        <dbReference type="Proteomes" id="UP000294545"/>
    </source>
</evidence>
<evidence type="ECO:0000256" key="3">
    <source>
        <dbReference type="ARBA" id="ARBA00024799"/>
    </source>
</evidence>
<keyword evidence="7" id="KW-0808">Transferase</keyword>
<reference evidence="7 8" key="1">
    <citation type="submission" date="2019-03" db="EMBL/GenBank/DDBJ databases">
        <title>Genomic Encyclopedia of Type Strains, Phase IV (KMG-IV): sequencing the most valuable type-strain genomes for metagenomic binning, comparative biology and taxonomic classification.</title>
        <authorList>
            <person name="Goeker M."/>
        </authorList>
    </citation>
    <scope>NUCLEOTIDE SEQUENCE [LARGE SCALE GENOMIC DNA]</scope>
    <source>
        <strain evidence="7 8">DSM 24176</strain>
    </source>
</reference>
<dbReference type="Pfam" id="PF02686">
    <property type="entry name" value="GatC"/>
    <property type="match status" value="1"/>
</dbReference>
<dbReference type="SUPFAM" id="SSF141000">
    <property type="entry name" value="Glu-tRNAGln amidotransferase C subunit"/>
    <property type="match status" value="1"/>
</dbReference>
<dbReference type="HAMAP" id="MF_00122">
    <property type="entry name" value="GatC"/>
    <property type="match status" value="1"/>
</dbReference>
<evidence type="ECO:0000256" key="2">
    <source>
        <dbReference type="ARBA" id="ARBA00011123"/>
    </source>
</evidence>
<dbReference type="GO" id="GO:0070681">
    <property type="term" value="P:glutaminyl-tRNAGln biosynthesis via transamidation"/>
    <property type="evidence" value="ECO:0007669"/>
    <property type="project" value="TreeGrafter"/>
</dbReference>
<dbReference type="GO" id="GO:0050566">
    <property type="term" value="F:asparaginyl-tRNA synthase (glutamine-hydrolyzing) activity"/>
    <property type="evidence" value="ECO:0007669"/>
    <property type="project" value="RHEA"/>
</dbReference>
<sequence>MKITREQVEHVANLARLNLTEEEKEQMTKDMEAIIGFADQLNDLDIETIDPTAHVIPMQNVFREDIKKESLNRDELLKNAPSKQNGCFSVPKIVE</sequence>
<dbReference type="Proteomes" id="UP000294545">
    <property type="component" value="Unassembled WGS sequence"/>
</dbReference>
<dbReference type="GO" id="GO:0006450">
    <property type="term" value="P:regulation of translational fidelity"/>
    <property type="evidence" value="ECO:0007669"/>
    <property type="project" value="InterPro"/>
</dbReference>
<protein>
    <recommendedName>
        <fullName evidence="6">Aspartyl/glutamyl-tRNA(Asn/Gln) amidotransferase subunit C</fullName>
        <shortName evidence="6">Asp/Glu-ADT subunit C</shortName>
        <ecNumber evidence="6">6.3.5.-</ecNumber>
    </recommendedName>
</protein>
<keyword evidence="6" id="KW-0067">ATP-binding</keyword>
<name>A0A4R1MJD3_9FIRM</name>
<comment type="caution">
    <text evidence="7">The sequence shown here is derived from an EMBL/GenBank/DDBJ whole genome shotgun (WGS) entry which is preliminary data.</text>
</comment>
<dbReference type="PANTHER" id="PTHR15004:SF0">
    <property type="entry name" value="GLUTAMYL-TRNA(GLN) AMIDOTRANSFERASE SUBUNIT C, MITOCHONDRIAL"/>
    <property type="match status" value="1"/>
</dbReference>
<evidence type="ECO:0000256" key="5">
    <source>
        <dbReference type="ARBA" id="ARBA00047913"/>
    </source>
</evidence>
<evidence type="ECO:0000256" key="4">
    <source>
        <dbReference type="ARBA" id="ARBA00047380"/>
    </source>
</evidence>
<dbReference type="EMBL" id="SMGQ01000013">
    <property type="protein sequence ID" value="TCK92888.1"/>
    <property type="molecule type" value="Genomic_DNA"/>
</dbReference>
<comment type="catalytic activity">
    <reaction evidence="4 6">
        <text>L-aspartyl-tRNA(Asn) + L-glutamine + ATP + H2O = L-asparaginyl-tRNA(Asn) + L-glutamate + ADP + phosphate + 2 H(+)</text>
        <dbReference type="Rhea" id="RHEA:14513"/>
        <dbReference type="Rhea" id="RHEA-COMP:9674"/>
        <dbReference type="Rhea" id="RHEA-COMP:9677"/>
        <dbReference type="ChEBI" id="CHEBI:15377"/>
        <dbReference type="ChEBI" id="CHEBI:15378"/>
        <dbReference type="ChEBI" id="CHEBI:29985"/>
        <dbReference type="ChEBI" id="CHEBI:30616"/>
        <dbReference type="ChEBI" id="CHEBI:43474"/>
        <dbReference type="ChEBI" id="CHEBI:58359"/>
        <dbReference type="ChEBI" id="CHEBI:78515"/>
        <dbReference type="ChEBI" id="CHEBI:78516"/>
        <dbReference type="ChEBI" id="CHEBI:456216"/>
    </reaction>
</comment>